<dbReference type="FunCoup" id="A7AWT8">
    <property type="interactions" value="5"/>
</dbReference>
<dbReference type="AlphaFoldDB" id="A7AWT8"/>
<protein>
    <submittedName>
        <fullName evidence="2">Membrane protein, putative</fullName>
    </submittedName>
</protein>
<dbReference type="OMA" id="ERRRNTW"/>
<dbReference type="eggNOG" id="ENOG502SNUZ">
    <property type="taxonomic scope" value="Eukaryota"/>
</dbReference>
<evidence type="ECO:0000256" key="1">
    <source>
        <dbReference type="SAM" id="Phobius"/>
    </source>
</evidence>
<sequence length="302" mass="34906">MNICGCINRHIESIRFRWQRRRYLWRASYYYTGMSVALVAARSIRMITWYITMQMLLIGVVLIMAIFMARVCNMFSNVIISDSMTTERLMTMLGCSIKWLPWVMAALMAITIIFHSSSMIWMFANSRQWCENRFNEAAVNAVRNCRLIVRGNVPCTLTMTSGLHKEIRECNSPQYLLSKRLMLLALVENTSRLPCSVADPAVCNAFNEVLSGRDVDWSRGELRGCLGKIPESLDAFIDAATSSDLYKYLMLYSIIWAVVFFLLICFFYLMKHTTEFDAIIYQAKDPTENIIVKIMQPFTPWS</sequence>
<dbReference type="EMBL" id="AAXT01000005">
    <property type="protein sequence ID" value="EDO05516.1"/>
    <property type="molecule type" value="Genomic_DNA"/>
</dbReference>
<keyword evidence="1" id="KW-0472">Membrane</keyword>
<feature type="transmembrane region" description="Helical" evidence="1">
    <location>
        <begin position="99"/>
        <end position="124"/>
    </location>
</feature>
<comment type="caution">
    <text evidence="2">The sequence shown here is derived from an EMBL/GenBank/DDBJ whole genome shotgun (WGS) entry which is preliminary data.</text>
</comment>
<keyword evidence="1" id="KW-1133">Transmembrane helix</keyword>
<dbReference type="InParanoid" id="A7AWT8"/>
<proteinExistence type="predicted"/>
<keyword evidence="3" id="KW-1185">Reference proteome</keyword>
<organism evidence="2 3">
    <name type="scientific">Babesia bovis</name>
    <dbReference type="NCBI Taxonomy" id="5865"/>
    <lineage>
        <taxon>Eukaryota</taxon>
        <taxon>Sar</taxon>
        <taxon>Alveolata</taxon>
        <taxon>Apicomplexa</taxon>
        <taxon>Aconoidasida</taxon>
        <taxon>Piroplasmida</taxon>
        <taxon>Babesiidae</taxon>
        <taxon>Babesia</taxon>
    </lineage>
</organism>
<dbReference type="VEuPathDB" id="PiroplasmaDB:BBOV_I004350"/>
<keyword evidence="1" id="KW-0812">Transmembrane</keyword>
<dbReference type="Proteomes" id="UP000002173">
    <property type="component" value="Chromosome 1"/>
</dbReference>
<feature type="transmembrane region" description="Helical" evidence="1">
    <location>
        <begin position="23"/>
        <end position="41"/>
    </location>
</feature>
<gene>
    <name evidence="2" type="ORF">BBOV_I004350</name>
</gene>
<feature type="transmembrane region" description="Helical" evidence="1">
    <location>
        <begin position="249"/>
        <end position="269"/>
    </location>
</feature>
<name>A7AWT8_BABBO</name>
<evidence type="ECO:0000313" key="3">
    <source>
        <dbReference type="Proteomes" id="UP000002173"/>
    </source>
</evidence>
<accession>A7AWT8</accession>
<feature type="transmembrane region" description="Helical" evidence="1">
    <location>
        <begin position="47"/>
        <end position="69"/>
    </location>
</feature>
<reference evidence="2 3" key="1">
    <citation type="journal article" date="2007" name="PLoS Pathog.">
        <title>Genome sequence of Babesia bovis and comparative analysis of apicomplexan hemoprotozoa.</title>
        <authorList>
            <person name="Brayton K.A."/>
            <person name="Lau A.O.T."/>
            <person name="Herndon D.R."/>
            <person name="Hannick L."/>
            <person name="Kappmeyer L.S."/>
            <person name="Berens S.J."/>
            <person name="Bidwell S.L."/>
            <person name="Brown W.C."/>
            <person name="Crabtree J."/>
            <person name="Fadrosh D."/>
            <person name="Feldblum T."/>
            <person name="Forberger H.A."/>
            <person name="Haas B.J."/>
            <person name="Howell J.M."/>
            <person name="Khouri H."/>
            <person name="Koo H."/>
            <person name="Mann D.J."/>
            <person name="Norimine J."/>
            <person name="Paulsen I.T."/>
            <person name="Radune D."/>
            <person name="Ren Q."/>
            <person name="Smith R.K. Jr."/>
            <person name="Suarez C.E."/>
            <person name="White O."/>
            <person name="Wortman J.R."/>
            <person name="Knowles D.P. Jr."/>
            <person name="McElwain T.F."/>
            <person name="Nene V.M."/>
        </authorList>
    </citation>
    <scope>NUCLEOTIDE SEQUENCE [LARGE SCALE GENOMIC DNA]</scope>
    <source>
        <strain evidence="2">T2Bo</strain>
    </source>
</reference>
<evidence type="ECO:0000313" key="2">
    <source>
        <dbReference type="EMBL" id="EDO05516.1"/>
    </source>
</evidence>